<dbReference type="SUPFAM" id="SSF52540">
    <property type="entry name" value="P-loop containing nucleoside triphosphate hydrolases"/>
    <property type="match status" value="1"/>
</dbReference>
<evidence type="ECO:0000256" key="1">
    <source>
        <dbReference type="SAM" id="MobiDB-lite"/>
    </source>
</evidence>
<reference evidence="2" key="1">
    <citation type="thesis" date="2020" institute="ProQuest LLC" country="789 East Eisenhower Parkway, Ann Arbor, MI, USA">
        <title>Comparative Genomics and Chromosome Evolution.</title>
        <authorList>
            <person name="Mudd A.B."/>
        </authorList>
    </citation>
    <scope>NUCLEOTIDE SEQUENCE</scope>
    <source>
        <strain evidence="2">237g6f4</strain>
        <tissue evidence="2">Blood</tissue>
    </source>
</reference>
<dbReference type="GO" id="GO:0003723">
    <property type="term" value="F:RNA binding"/>
    <property type="evidence" value="ECO:0007669"/>
    <property type="project" value="TreeGrafter"/>
</dbReference>
<dbReference type="Proteomes" id="UP000824782">
    <property type="component" value="Unassembled WGS sequence"/>
</dbReference>
<feature type="compositionally biased region" description="Acidic residues" evidence="1">
    <location>
        <begin position="56"/>
        <end position="73"/>
    </location>
</feature>
<name>A0AAV6YDU8_ENGPU</name>
<feature type="compositionally biased region" description="Acidic residues" evidence="1">
    <location>
        <begin position="35"/>
        <end position="46"/>
    </location>
</feature>
<dbReference type="PANTHER" id="PTHR18934">
    <property type="entry name" value="ATP-DEPENDENT RNA HELICASE"/>
    <property type="match status" value="1"/>
</dbReference>
<gene>
    <name evidence="2" type="ORF">GDO81_029869</name>
</gene>
<evidence type="ECO:0000313" key="3">
    <source>
        <dbReference type="Proteomes" id="UP000824782"/>
    </source>
</evidence>
<evidence type="ECO:0000313" key="2">
    <source>
        <dbReference type="EMBL" id="KAG8534941.1"/>
    </source>
</evidence>
<dbReference type="InterPro" id="IPR027417">
    <property type="entry name" value="P-loop_NTPase"/>
</dbReference>
<proteinExistence type="predicted"/>
<dbReference type="Gene3D" id="3.40.50.300">
    <property type="entry name" value="P-loop containing nucleotide triphosphate hydrolases"/>
    <property type="match status" value="1"/>
</dbReference>
<sequence>MEPPEDEAGEDRGVWDDPAETPEDEAEEDRGVWDDPAETPEDEAGEDGGVWGDPAETPEDEGGEDGGVWDDPAEPQAHDLEQNPFDGLPFSSRYYQLLARRRSRSIWSAKYRFLESLQNSNIVLVSAEPGAGKSTQVPQWCAEFALSQRFQEGSVICSQPYISAAFSLALCVADEMDLNVGHEVAFSIPHEDCSSANTILRYEPRSGRRSHGGHC</sequence>
<dbReference type="GO" id="GO:0004386">
    <property type="term" value="F:helicase activity"/>
    <property type="evidence" value="ECO:0007669"/>
    <property type="project" value="TreeGrafter"/>
</dbReference>
<feature type="compositionally biased region" description="Acidic residues" evidence="1">
    <location>
        <begin position="17"/>
        <end position="28"/>
    </location>
</feature>
<comment type="caution">
    <text evidence="2">The sequence shown here is derived from an EMBL/GenBank/DDBJ whole genome shotgun (WGS) entry which is preliminary data.</text>
</comment>
<accession>A0AAV6YDU8</accession>
<organism evidence="2 3">
    <name type="scientific">Engystomops pustulosus</name>
    <name type="common">Tungara frog</name>
    <name type="synonym">Physalaemus pustulosus</name>
    <dbReference type="NCBI Taxonomy" id="76066"/>
    <lineage>
        <taxon>Eukaryota</taxon>
        <taxon>Metazoa</taxon>
        <taxon>Chordata</taxon>
        <taxon>Craniata</taxon>
        <taxon>Vertebrata</taxon>
        <taxon>Euteleostomi</taxon>
        <taxon>Amphibia</taxon>
        <taxon>Batrachia</taxon>
        <taxon>Anura</taxon>
        <taxon>Neobatrachia</taxon>
        <taxon>Hyloidea</taxon>
        <taxon>Leptodactylidae</taxon>
        <taxon>Leiuperinae</taxon>
        <taxon>Engystomops</taxon>
    </lineage>
</organism>
<dbReference type="PANTHER" id="PTHR18934:SF108">
    <property type="entry name" value="ATP-DEPENDENT RNA HELICASE DQX1"/>
    <property type="match status" value="1"/>
</dbReference>
<protein>
    <submittedName>
        <fullName evidence="2">Uncharacterized protein</fullName>
    </submittedName>
</protein>
<feature type="region of interest" description="Disordered" evidence="1">
    <location>
        <begin position="1"/>
        <end position="85"/>
    </location>
</feature>
<dbReference type="EMBL" id="WNYA01084533">
    <property type="protein sequence ID" value="KAG8534941.1"/>
    <property type="molecule type" value="Genomic_DNA"/>
</dbReference>
<dbReference type="AlphaFoldDB" id="A0AAV6YDU8"/>
<dbReference type="GO" id="GO:0005681">
    <property type="term" value="C:spliceosomal complex"/>
    <property type="evidence" value="ECO:0007669"/>
    <property type="project" value="TreeGrafter"/>
</dbReference>
<keyword evidence="3" id="KW-1185">Reference proteome</keyword>